<keyword evidence="3" id="KW-1185">Reference proteome</keyword>
<keyword evidence="2" id="KW-0547">Nucleotide-binding</keyword>
<keyword evidence="2" id="KW-0067">ATP-binding</keyword>
<dbReference type="GO" id="GO:0016887">
    <property type="term" value="F:ATP hydrolysis activity"/>
    <property type="evidence" value="ECO:0007669"/>
    <property type="project" value="InterPro"/>
</dbReference>
<dbReference type="EMBL" id="JAJOMB010000014">
    <property type="protein sequence ID" value="MCD5314041.1"/>
    <property type="molecule type" value="Genomic_DNA"/>
</dbReference>
<sequence>MSLSLTRPDDSHSGLSVIAGRNGAGKTTLLRAIALALAGPFVARSLVASFDD</sequence>
<dbReference type="GO" id="GO:0005524">
    <property type="term" value="F:ATP binding"/>
    <property type="evidence" value="ECO:0007669"/>
    <property type="project" value="UniProtKB-KW"/>
</dbReference>
<evidence type="ECO:0000259" key="1">
    <source>
        <dbReference type="Pfam" id="PF13476"/>
    </source>
</evidence>
<evidence type="ECO:0000313" key="2">
    <source>
        <dbReference type="EMBL" id="MCD5314041.1"/>
    </source>
</evidence>
<dbReference type="Proteomes" id="UP001138997">
    <property type="component" value="Unassembled WGS sequence"/>
</dbReference>
<dbReference type="GO" id="GO:0006302">
    <property type="term" value="P:double-strand break repair"/>
    <property type="evidence" value="ECO:0007669"/>
    <property type="project" value="InterPro"/>
</dbReference>
<dbReference type="AlphaFoldDB" id="A0A9X1NHT7"/>
<organism evidence="2 3">
    <name type="scientific">Kineosporia babensis</name>
    <dbReference type="NCBI Taxonomy" id="499548"/>
    <lineage>
        <taxon>Bacteria</taxon>
        <taxon>Bacillati</taxon>
        <taxon>Actinomycetota</taxon>
        <taxon>Actinomycetes</taxon>
        <taxon>Kineosporiales</taxon>
        <taxon>Kineosporiaceae</taxon>
        <taxon>Kineosporia</taxon>
    </lineage>
</organism>
<dbReference type="RefSeq" id="WP_231446237.1">
    <property type="nucleotide sequence ID" value="NZ_JAJOMB010000014.1"/>
</dbReference>
<evidence type="ECO:0000313" key="3">
    <source>
        <dbReference type="Proteomes" id="UP001138997"/>
    </source>
</evidence>
<proteinExistence type="predicted"/>
<dbReference type="Pfam" id="PF13476">
    <property type="entry name" value="AAA_23"/>
    <property type="match status" value="1"/>
</dbReference>
<dbReference type="InterPro" id="IPR038729">
    <property type="entry name" value="Rad50/SbcC_AAA"/>
</dbReference>
<accession>A0A9X1NHT7</accession>
<reference evidence="2" key="1">
    <citation type="submission" date="2021-11" db="EMBL/GenBank/DDBJ databases">
        <title>Streptomyces corallinus and Kineosporia corallina sp. nov., two new coral-derived marine actinobacteria.</title>
        <authorList>
            <person name="Buangrab K."/>
            <person name="Sutthacheep M."/>
            <person name="Yeemin T."/>
            <person name="Harunari E."/>
            <person name="Igarashi Y."/>
            <person name="Sripreechasak P."/>
            <person name="Kanchanasin P."/>
            <person name="Tanasupawat S."/>
            <person name="Phongsopitanun W."/>
        </authorList>
    </citation>
    <scope>NUCLEOTIDE SEQUENCE</scope>
    <source>
        <strain evidence="2">JCM 31032</strain>
    </source>
</reference>
<dbReference type="SUPFAM" id="SSF52540">
    <property type="entry name" value="P-loop containing nucleoside triphosphate hydrolases"/>
    <property type="match status" value="1"/>
</dbReference>
<comment type="caution">
    <text evidence="2">The sequence shown here is derived from an EMBL/GenBank/DDBJ whole genome shotgun (WGS) entry which is preliminary data.</text>
</comment>
<protein>
    <submittedName>
        <fullName evidence="2">ATP-binding protein</fullName>
    </submittedName>
</protein>
<dbReference type="Gene3D" id="3.40.50.300">
    <property type="entry name" value="P-loop containing nucleotide triphosphate hydrolases"/>
    <property type="match status" value="1"/>
</dbReference>
<gene>
    <name evidence="2" type="ORF">LR394_24340</name>
</gene>
<dbReference type="InterPro" id="IPR027417">
    <property type="entry name" value="P-loop_NTPase"/>
</dbReference>
<feature type="domain" description="Rad50/SbcC-type AAA" evidence="1">
    <location>
        <begin position="13"/>
        <end position="40"/>
    </location>
</feature>
<name>A0A9X1NHT7_9ACTN</name>